<keyword evidence="5" id="KW-0812">Transmembrane</keyword>
<dbReference type="InterPro" id="IPR016187">
    <property type="entry name" value="CTDL_fold"/>
</dbReference>
<dbReference type="PANTHER" id="PTHR45710">
    <property type="entry name" value="C-TYPE LECTIN DOMAIN-CONTAINING PROTEIN 180"/>
    <property type="match status" value="1"/>
</dbReference>
<feature type="domain" description="C-type lectin" evidence="6">
    <location>
        <begin position="67"/>
        <end position="161"/>
    </location>
</feature>
<keyword evidence="5" id="KW-1133">Transmembrane helix</keyword>
<dbReference type="SMART" id="SM00034">
    <property type="entry name" value="CLECT"/>
    <property type="match status" value="1"/>
</dbReference>
<dbReference type="PROSITE" id="PS50041">
    <property type="entry name" value="C_TYPE_LECTIN_2"/>
    <property type="match status" value="1"/>
</dbReference>
<keyword evidence="3" id="KW-0964">Secreted</keyword>
<proteinExistence type="predicted"/>
<dbReference type="GO" id="GO:0005576">
    <property type="term" value="C:extracellular region"/>
    <property type="evidence" value="ECO:0007669"/>
    <property type="project" value="UniProtKB-SubCell"/>
</dbReference>
<evidence type="ECO:0000256" key="2">
    <source>
        <dbReference type="ARBA" id="ARBA00004613"/>
    </source>
</evidence>
<dbReference type="AlphaFoldDB" id="H9GHZ7"/>
<comment type="subcellular location">
    <subcellularLocation>
        <location evidence="1">Cell membrane</location>
        <topology evidence="1">Single-pass type II membrane protein</topology>
    </subcellularLocation>
    <subcellularLocation>
        <location evidence="2">Secreted</location>
    </subcellularLocation>
</comment>
<dbReference type="InParanoid" id="H9GHZ7"/>
<protein>
    <recommendedName>
        <fullName evidence="6">C-type lectin domain-containing protein</fullName>
    </recommendedName>
</protein>
<keyword evidence="5" id="KW-0472">Membrane</keyword>
<reference evidence="7" key="1">
    <citation type="submission" date="2009-12" db="EMBL/GenBank/DDBJ databases">
        <title>The Genome Sequence of Anolis carolinensis (Green Anole Lizard).</title>
        <authorList>
            <consortium name="The Genome Sequencing Platform"/>
            <person name="Di Palma F."/>
            <person name="Alfoldi J."/>
            <person name="Heiman D."/>
            <person name="Young S."/>
            <person name="Grabherr M."/>
            <person name="Johnson J."/>
            <person name="Lander E.S."/>
            <person name="Lindblad-Toh K."/>
        </authorList>
    </citation>
    <scope>NUCLEOTIDE SEQUENCE [LARGE SCALE GENOMIC DNA]</scope>
    <source>
        <strain evidence="7">JBL SC #1</strain>
    </source>
</reference>
<dbReference type="SUPFAM" id="SSF56436">
    <property type="entry name" value="C-type lectin-like"/>
    <property type="match status" value="1"/>
</dbReference>
<reference evidence="7" key="3">
    <citation type="submission" date="2025-09" db="UniProtKB">
        <authorList>
            <consortium name="Ensembl"/>
        </authorList>
    </citation>
    <scope>IDENTIFICATION</scope>
</reference>
<dbReference type="Bgee" id="ENSACAG00000011725">
    <property type="expression patterns" value="Expressed in ovary and 2 other cell types or tissues"/>
</dbReference>
<dbReference type="InterPro" id="IPR033992">
    <property type="entry name" value="NKR-like_CTLD"/>
</dbReference>
<dbReference type="InterPro" id="IPR001304">
    <property type="entry name" value="C-type_lectin-like"/>
</dbReference>
<dbReference type="Gene3D" id="3.10.100.10">
    <property type="entry name" value="Mannose-Binding Protein A, subunit A"/>
    <property type="match status" value="1"/>
</dbReference>
<dbReference type="GO" id="GO:0005886">
    <property type="term" value="C:plasma membrane"/>
    <property type="evidence" value="ECO:0007669"/>
    <property type="project" value="UniProtKB-SubCell"/>
</dbReference>
<evidence type="ECO:0000256" key="3">
    <source>
        <dbReference type="ARBA" id="ARBA00022525"/>
    </source>
</evidence>
<dbReference type="Pfam" id="PF00059">
    <property type="entry name" value="Lectin_C"/>
    <property type="match status" value="1"/>
</dbReference>
<evidence type="ECO:0000259" key="6">
    <source>
        <dbReference type="PROSITE" id="PS50041"/>
    </source>
</evidence>
<evidence type="ECO:0000256" key="5">
    <source>
        <dbReference type="SAM" id="Phobius"/>
    </source>
</evidence>
<dbReference type="Ensembl" id="ENSACAT00000011694.3">
    <property type="protein sequence ID" value="ENSACAP00000011455.3"/>
    <property type="gene ID" value="ENSACAG00000011725.3"/>
</dbReference>
<reference evidence="7" key="2">
    <citation type="submission" date="2025-08" db="UniProtKB">
        <authorList>
            <consortium name="Ensembl"/>
        </authorList>
    </citation>
    <scope>IDENTIFICATION</scope>
</reference>
<dbReference type="eggNOG" id="KOG4297">
    <property type="taxonomic scope" value="Eukaryota"/>
</dbReference>
<dbReference type="HOGENOM" id="CLU_049894_8_4_1"/>
<evidence type="ECO:0000256" key="1">
    <source>
        <dbReference type="ARBA" id="ARBA00004401"/>
    </source>
</evidence>
<sequence>MFLHLINYIHAVLNLFAANVLRTTVWPILLTFWFRKLFLSLEKRNETCPVLLPAALAVPCPKGWIGYQRKCYYFSETEGNWIFGSRHCSSHNASLVVIDSQEEMFLLRYKSPPDHWIGLRKDSGQLWSWVNVSLFPEQCAYLNHKGIASSSCTREEPWICSREIT</sequence>
<dbReference type="Proteomes" id="UP000001646">
    <property type="component" value="Unplaced"/>
</dbReference>
<accession>H9GHZ7</accession>
<keyword evidence="4" id="KW-0430">Lectin</keyword>
<name>H9GHZ7_ANOCA</name>
<dbReference type="CDD" id="cd03593">
    <property type="entry name" value="CLECT_NK_receptors_like"/>
    <property type="match status" value="1"/>
</dbReference>
<evidence type="ECO:0000313" key="8">
    <source>
        <dbReference type="Proteomes" id="UP000001646"/>
    </source>
</evidence>
<dbReference type="InterPro" id="IPR050828">
    <property type="entry name" value="C-type_lectin/matrix_domain"/>
</dbReference>
<feature type="transmembrane region" description="Helical" evidence="5">
    <location>
        <begin position="12"/>
        <end position="34"/>
    </location>
</feature>
<dbReference type="GeneTree" id="ENSGT00940000162705"/>
<evidence type="ECO:0000313" key="7">
    <source>
        <dbReference type="Ensembl" id="ENSACAP00000011455.3"/>
    </source>
</evidence>
<evidence type="ECO:0000256" key="4">
    <source>
        <dbReference type="ARBA" id="ARBA00022734"/>
    </source>
</evidence>
<dbReference type="InterPro" id="IPR016186">
    <property type="entry name" value="C-type_lectin-like/link_sf"/>
</dbReference>
<dbReference type="PANTHER" id="PTHR45710:SF35">
    <property type="entry name" value="C-TYPE LECTIN DOMAIN FAMILY 2 MEMBER D"/>
    <property type="match status" value="1"/>
</dbReference>
<organism evidence="7 8">
    <name type="scientific">Anolis carolinensis</name>
    <name type="common">Green anole</name>
    <name type="synonym">American chameleon</name>
    <dbReference type="NCBI Taxonomy" id="28377"/>
    <lineage>
        <taxon>Eukaryota</taxon>
        <taxon>Metazoa</taxon>
        <taxon>Chordata</taxon>
        <taxon>Craniata</taxon>
        <taxon>Vertebrata</taxon>
        <taxon>Euteleostomi</taxon>
        <taxon>Lepidosauria</taxon>
        <taxon>Squamata</taxon>
        <taxon>Bifurcata</taxon>
        <taxon>Unidentata</taxon>
        <taxon>Episquamata</taxon>
        <taxon>Toxicofera</taxon>
        <taxon>Iguania</taxon>
        <taxon>Dactyloidae</taxon>
        <taxon>Anolis</taxon>
    </lineage>
</organism>
<keyword evidence="8" id="KW-1185">Reference proteome</keyword>
<dbReference type="GO" id="GO:0030246">
    <property type="term" value="F:carbohydrate binding"/>
    <property type="evidence" value="ECO:0007669"/>
    <property type="project" value="UniProtKB-KW"/>
</dbReference>